<keyword evidence="1" id="KW-0472">Membrane</keyword>
<evidence type="ECO:0000256" key="1">
    <source>
        <dbReference type="SAM" id="Phobius"/>
    </source>
</evidence>
<feature type="domain" description="GGDEF" evidence="2">
    <location>
        <begin position="247"/>
        <end position="375"/>
    </location>
</feature>
<keyword evidence="1" id="KW-0812">Transmembrane</keyword>
<accession>W7V2D2</accession>
<dbReference type="CDD" id="cd01949">
    <property type="entry name" value="GGDEF"/>
    <property type="match status" value="1"/>
</dbReference>
<dbReference type="InterPro" id="IPR043128">
    <property type="entry name" value="Rev_trsase/Diguanyl_cyclase"/>
</dbReference>
<dbReference type="InterPro" id="IPR050469">
    <property type="entry name" value="Diguanylate_Cyclase"/>
</dbReference>
<gene>
    <name evidence="3" type="ORF">RF007C_05430</name>
</gene>
<dbReference type="Gene3D" id="3.30.70.270">
    <property type="match status" value="1"/>
</dbReference>
<dbReference type="RefSeq" id="WP_019679504.1">
    <property type="nucleotide sequence ID" value="NZ_ATAX01000006.1"/>
</dbReference>
<dbReference type="GO" id="GO:0043709">
    <property type="term" value="P:cell adhesion involved in single-species biofilm formation"/>
    <property type="evidence" value="ECO:0007669"/>
    <property type="project" value="TreeGrafter"/>
</dbReference>
<dbReference type="GO" id="GO:1902201">
    <property type="term" value="P:negative regulation of bacterial-type flagellum-dependent cell motility"/>
    <property type="evidence" value="ECO:0007669"/>
    <property type="project" value="TreeGrafter"/>
</dbReference>
<keyword evidence="4" id="KW-1185">Reference proteome</keyword>
<feature type="transmembrane region" description="Helical" evidence="1">
    <location>
        <begin position="145"/>
        <end position="166"/>
    </location>
</feature>
<dbReference type="PANTHER" id="PTHR45138:SF9">
    <property type="entry name" value="DIGUANYLATE CYCLASE DGCM-RELATED"/>
    <property type="match status" value="1"/>
</dbReference>
<dbReference type="SUPFAM" id="SSF55073">
    <property type="entry name" value="Nucleotide cyclase"/>
    <property type="match status" value="1"/>
</dbReference>
<evidence type="ECO:0000313" key="4">
    <source>
        <dbReference type="Proteomes" id="UP000019365"/>
    </source>
</evidence>
<protein>
    <recommendedName>
        <fullName evidence="2">GGDEF domain-containing protein</fullName>
    </recommendedName>
</protein>
<dbReference type="eggNOG" id="COG2199">
    <property type="taxonomic scope" value="Bacteria"/>
</dbReference>
<dbReference type="PROSITE" id="PS50887">
    <property type="entry name" value="GGDEF"/>
    <property type="match status" value="1"/>
</dbReference>
<organism evidence="3 4">
    <name type="scientific">Ruminococcus flavefaciens 007c</name>
    <dbReference type="NCBI Taxonomy" id="1341157"/>
    <lineage>
        <taxon>Bacteria</taxon>
        <taxon>Bacillati</taxon>
        <taxon>Bacillota</taxon>
        <taxon>Clostridia</taxon>
        <taxon>Eubacteriales</taxon>
        <taxon>Oscillospiraceae</taxon>
        <taxon>Ruminococcus</taxon>
    </lineage>
</organism>
<feature type="transmembrane region" description="Helical" evidence="1">
    <location>
        <begin position="64"/>
        <end position="94"/>
    </location>
</feature>
<dbReference type="PANTHER" id="PTHR45138">
    <property type="entry name" value="REGULATORY COMPONENTS OF SENSORY TRANSDUCTION SYSTEM"/>
    <property type="match status" value="1"/>
</dbReference>
<feature type="transmembrane region" description="Helical" evidence="1">
    <location>
        <begin position="106"/>
        <end position="125"/>
    </location>
</feature>
<dbReference type="OrthoDB" id="9804955at2"/>
<evidence type="ECO:0000313" key="3">
    <source>
        <dbReference type="EMBL" id="EWM55115.1"/>
    </source>
</evidence>
<keyword evidence="1" id="KW-1133">Transmembrane helix</keyword>
<dbReference type="InterPro" id="IPR029787">
    <property type="entry name" value="Nucleotide_cyclase"/>
</dbReference>
<dbReference type="InterPro" id="IPR000160">
    <property type="entry name" value="GGDEF_dom"/>
</dbReference>
<dbReference type="SMART" id="SM00267">
    <property type="entry name" value="GGDEF"/>
    <property type="match status" value="1"/>
</dbReference>
<dbReference type="Pfam" id="PF00990">
    <property type="entry name" value="GGDEF"/>
    <property type="match status" value="1"/>
</dbReference>
<dbReference type="NCBIfam" id="TIGR00254">
    <property type="entry name" value="GGDEF"/>
    <property type="match status" value="1"/>
</dbReference>
<dbReference type="GO" id="GO:0052621">
    <property type="term" value="F:diguanylate cyclase activity"/>
    <property type="evidence" value="ECO:0007669"/>
    <property type="project" value="TreeGrafter"/>
</dbReference>
<evidence type="ECO:0000259" key="2">
    <source>
        <dbReference type="PROSITE" id="PS50887"/>
    </source>
</evidence>
<feature type="transmembrane region" description="Helical" evidence="1">
    <location>
        <begin position="38"/>
        <end position="58"/>
    </location>
</feature>
<dbReference type="PATRIC" id="fig|1341157.4.peg.220"/>
<feature type="transmembrane region" description="Helical" evidence="1">
    <location>
        <begin position="6"/>
        <end position="26"/>
    </location>
</feature>
<comment type="caution">
    <text evidence="3">The sequence shown here is derived from an EMBL/GenBank/DDBJ whole genome shotgun (WGS) entry which is preliminary data.</text>
</comment>
<sequence>MNLQSIIVANSIGIAVLIILQISSYLVRQRKKPSDRIFTVMITLTSIACASETLSFIADGRSFVGAHVIAVITGTLTYAINVSVSYLWCIYVDLRLYKEKSRLKKYYSWLGLPTVFLLGGLVLNLKLGFLFSFDENNVYHREPLGYIYFVSVFLYLGFSVCVRYRYYKDSAKARFFPIWMFLLPIIIGTTAQFLVYGISLAWCSVALGLLGTYMSLQNELSYIDPLTQLYNRNYMDHVLADISRKGTHIGGVMIDIDFFKSINDMYGHSVGDEALISAAEIIRKSKPAKSIAVRFAGDEFIIITKAEHELELMNIDKSLRTQLNKFNTSGRSEYQLSFSVGKALFNGTNNIDSFLNEMDDNMYSEKKRKHCRSTA</sequence>
<proteinExistence type="predicted"/>
<reference evidence="3 4" key="1">
    <citation type="journal article" date="2014" name="PLoS ONE">
        <title>Rumen cellulosomics: divergent fiber-degrading strategies revealed by comparative genome-wide analysis of six ruminococcal strains.</title>
        <authorList>
            <person name="Dassa B."/>
            <person name="Borovok I."/>
            <person name="Ruimy-Israeli V."/>
            <person name="Lamed R."/>
            <person name="Flint H.J."/>
            <person name="Duncan S.H."/>
            <person name="Henrissat B."/>
            <person name="Coutinho P."/>
            <person name="Morrison M."/>
            <person name="Mosoni P."/>
            <person name="Yeoman C.J."/>
            <person name="White B.A."/>
            <person name="Bayer E.A."/>
        </authorList>
    </citation>
    <scope>NUCLEOTIDE SEQUENCE [LARGE SCALE GENOMIC DNA]</scope>
    <source>
        <strain evidence="3 4">007c</strain>
    </source>
</reference>
<dbReference type="Proteomes" id="UP000019365">
    <property type="component" value="Unassembled WGS sequence"/>
</dbReference>
<dbReference type="GO" id="GO:0005886">
    <property type="term" value="C:plasma membrane"/>
    <property type="evidence" value="ECO:0007669"/>
    <property type="project" value="TreeGrafter"/>
</dbReference>
<dbReference type="EMBL" id="ATAX01000006">
    <property type="protein sequence ID" value="EWM55115.1"/>
    <property type="molecule type" value="Genomic_DNA"/>
</dbReference>
<name>W7V2D2_RUMFL</name>
<dbReference type="AlphaFoldDB" id="W7V2D2"/>
<feature type="transmembrane region" description="Helical" evidence="1">
    <location>
        <begin position="178"/>
        <end position="202"/>
    </location>
</feature>